<protein>
    <submittedName>
        <fullName evidence="2">Uncharacterized protein</fullName>
    </submittedName>
</protein>
<name>A0A258DC23_CAUVI</name>
<dbReference type="EMBL" id="NCDQ01000058">
    <property type="protein sequence ID" value="OYX04823.1"/>
    <property type="molecule type" value="Genomic_DNA"/>
</dbReference>
<dbReference type="EMBL" id="CP023315">
    <property type="protein sequence ID" value="ATC33205.1"/>
    <property type="molecule type" value="Genomic_DNA"/>
</dbReference>
<dbReference type="Proteomes" id="UP000217311">
    <property type="component" value="Chromosome"/>
</dbReference>
<evidence type="ECO:0000313" key="2">
    <source>
        <dbReference type="EMBL" id="OYX04823.1"/>
    </source>
</evidence>
<organism evidence="2 3">
    <name type="scientific">Caulobacter vibrioides</name>
    <name type="common">Caulobacter crescentus</name>
    <dbReference type="NCBI Taxonomy" id="155892"/>
    <lineage>
        <taxon>Bacteria</taxon>
        <taxon>Pseudomonadati</taxon>
        <taxon>Pseudomonadota</taxon>
        <taxon>Alphaproteobacteria</taxon>
        <taxon>Caulobacterales</taxon>
        <taxon>Caulobacteraceae</taxon>
        <taxon>Caulobacter</taxon>
    </lineage>
</organism>
<reference evidence="1" key="3">
    <citation type="submission" date="2018-04" db="EMBL/GenBank/DDBJ databases">
        <title>Genome evolution observed in wild isolates of Caulobacter crescentus.</title>
        <authorList>
            <person name="Ely B."/>
            <person name="Wilson K."/>
            <person name="Scott D."/>
        </authorList>
    </citation>
    <scope>NUCLEOTIDE SEQUENCE</scope>
    <source>
        <strain evidence="1">CB13b1a</strain>
    </source>
</reference>
<reference evidence="4" key="2">
    <citation type="submission" date="2017-09" db="EMBL/GenBank/DDBJ databases">
        <title>Genome evolution observed in wild isolates of Caulobacter crescentus.</title>
        <authorList>
            <person name="Ely B."/>
            <person name="Wilson K."/>
            <person name="Scott D."/>
        </authorList>
    </citation>
    <scope>NUCLEOTIDE SEQUENCE [LARGE SCALE GENOMIC DNA]</scope>
    <source>
        <strain evidence="4">CB13b1a</strain>
    </source>
</reference>
<gene>
    <name evidence="2" type="ORF">B7Z12_05385</name>
    <name evidence="1" type="ORF">CA606_13205</name>
</gene>
<proteinExistence type="predicted"/>
<dbReference type="RefSeq" id="WP_096052587.1">
    <property type="nucleotide sequence ID" value="NZ_CP023315.3"/>
</dbReference>
<sequence>MRIFQPIMLVCAVAMSFVGALGIPGCARAIGECLRDRPEPV</sequence>
<dbReference type="Proteomes" id="UP000215616">
    <property type="component" value="Unassembled WGS sequence"/>
</dbReference>
<evidence type="ECO:0000313" key="1">
    <source>
        <dbReference type="EMBL" id="ATC33205.1"/>
    </source>
</evidence>
<evidence type="ECO:0000313" key="4">
    <source>
        <dbReference type="Proteomes" id="UP000217311"/>
    </source>
</evidence>
<evidence type="ECO:0000313" key="3">
    <source>
        <dbReference type="Proteomes" id="UP000215616"/>
    </source>
</evidence>
<accession>A0A258DC23</accession>
<reference evidence="2 3" key="1">
    <citation type="submission" date="2017-03" db="EMBL/GenBank/DDBJ databases">
        <title>Lifting the veil on microbial sulfur biogeochemistry in mining wastewaters.</title>
        <authorList>
            <person name="Kantor R.S."/>
            <person name="Colenbrander Nelson T."/>
            <person name="Marshall S."/>
            <person name="Bennett D."/>
            <person name="Apte S."/>
            <person name="Camacho D."/>
            <person name="Thomas B.C."/>
            <person name="Warren L.A."/>
            <person name="Banfield J.F."/>
        </authorList>
    </citation>
    <scope>NUCLEOTIDE SEQUENCE [LARGE SCALE GENOMIC DNA]</scope>
    <source>
        <strain evidence="2">32-67-7</strain>
    </source>
</reference>
<dbReference type="AlphaFoldDB" id="A0A258DC23"/>